<feature type="modified residue" description="Phosphohistidine" evidence="2">
    <location>
        <position position="100"/>
    </location>
</feature>
<dbReference type="EMBL" id="DMBR01000107">
    <property type="protein sequence ID" value="HAE93631.1"/>
    <property type="molecule type" value="Genomic_DNA"/>
</dbReference>
<reference evidence="4 5" key="1">
    <citation type="journal article" date="2018" name="Nat. Biotechnol.">
        <title>A standardized bacterial taxonomy based on genome phylogeny substantially revises the tree of life.</title>
        <authorList>
            <person name="Parks D.H."/>
            <person name="Chuvochina M."/>
            <person name="Waite D.W."/>
            <person name="Rinke C."/>
            <person name="Skarshewski A."/>
            <person name="Chaumeil P.A."/>
            <person name="Hugenholtz P."/>
        </authorList>
    </citation>
    <scope>NUCLEOTIDE SEQUENCE [LARGE SCALE GENOMIC DNA]</scope>
    <source>
        <strain evidence="4">UBA8557</strain>
    </source>
</reference>
<evidence type="ECO:0000313" key="4">
    <source>
        <dbReference type="EMBL" id="HAE93631.1"/>
    </source>
</evidence>
<dbReference type="GO" id="GO:0004672">
    <property type="term" value="F:protein kinase activity"/>
    <property type="evidence" value="ECO:0007669"/>
    <property type="project" value="UniProtKB-ARBA"/>
</dbReference>
<gene>
    <name evidence="4" type="ORF">DCG65_03665</name>
</gene>
<accession>A0A353L7K8</accession>
<name>A0A353L7K8_9PROT</name>
<proteinExistence type="predicted"/>
<dbReference type="SUPFAM" id="SSF47226">
    <property type="entry name" value="Histidine-containing phosphotransfer domain, HPT domain"/>
    <property type="match status" value="1"/>
</dbReference>
<evidence type="ECO:0000259" key="3">
    <source>
        <dbReference type="PROSITE" id="PS50894"/>
    </source>
</evidence>
<dbReference type="GO" id="GO:0000160">
    <property type="term" value="P:phosphorelay signal transduction system"/>
    <property type="evidence" value="ECO:0007669"/>
    <property type="project" value="UniProtKB-KW"/>
</dbReference>
<keyword evidence="2" id="KW-0597">Phosphoprotein</keyword>
<dbReference type="Pfam" id="PF01627">
    <property type="entry name" value="Hpt"/>
    <property type="match status" value="1"/>
</dbReference>
<keyword evidence="1" id="KW-0902">Two-component regulatory system</keyword>
<organism evidence="4 5">
    <name type="scientific">Hyphomonas atlantica</name>
    <dbReference type="NCBI Taxonomy" id="1280948"/>
    <lineage>
        <taxon>Bacteria</taxon>
        <taxon>Pseudomonadati</taxon>
        <taxon>Pseudomonadota</taxon>
        <taxon>Alphaproteobacteria</taxon>
        <taxon>Hyphomonadales</taxon>
        <taxon>Hyphomonadaceae</taxon>
        <taxon>Hyphomonas</taxon>
    </lineage>
</organism>
<evidence type="ECO:0000313" key="5">
    <source>
        <dbReference type="Proteomes" id="UP000259173"/>
    </source>
</evidence>
<feature type="domain" description="HPt" evidence="3">
    <location>
        <begin position="60"/>
        <end position="161"/>
    </location>
</feature>
<dbReference type="Proteomes" id="UP000259173">
    <property type="component" value="Unassembled WGS sequence"/>
</dbReference>
<evidence type="ECO:0000256" key="1">
    <source>
        <dbReference type="ARBA" id="ARBA00023012"/>
    </source>
</evidence>
<dbReference type="AlphaFoldDB" id="A0A353L7K8"/>
<dbReference type="Gene3D" id="1.20.120.160">
    <property type="entry name" value="HPT domain"/>
    <property type="match status" value="1"/>
</dbReference>
<comment type="caution">
    <text evidence="4">The sequence shown here is derived from an EMBL/GenBank/DDBJ whole genome shotgun (WGS) entry which is preliminary data.</text>
</comment>
<protein>
    <recommendedName>
        <fullName evidence="3">HPt domain-containing protein</fullName>
    </recommendedName>
</protein>
<dbReference type="PROSITE" id="PS50894">
    <property type="entry name" value="HPT"/>
    <property type="match status" value="1"/>
</dbReference>
<sequence>MNNSSKRAFRQSINSRRAENSEFVISLTIGQPVTATVNLPEQNAMTQTFALLDRAHLDAMTGGDTALAKEVIEIFREQAEIWSRMLDPQAETTQWADAAHTLKGASLGIGAIRLAAKCETAEKAGRSDTPPSVTAAAVMLGEIKDVLGDTLEEVAQLLYDYTSPPRRVS</sequence>
<evidence type="ECO:0000256" key="2">
    <source>
        <dbReference type="PROSITE-ProRule" id="PRU00110"/>
    </source>
</evidence>
<dbReference type="InterPro" id="IPR008207">
    <property type="entry name" value="Sig_transdc_His_kin_Hpt_dom"/>
</dbReference>
<dbReference type="InterPro" id="IPR036641">
    <property type="entry name" value="HPT_dom_sf"/>
</dbReference>